<keyword evidence="2" id="KW-1133">Transmembrane helix</keyword>
<keyword evidence="2" id="KW-0812">Transmembrane</keyword>
<comment type="caution">
    <text evidence="3">The sequence shown here is derived from an EMBL/GenBank/DDBJ whole genome shotgun (WGS) entry which is preliminary data.</text>
</comment>
<feature type="region of interest" description="Disordered" evidence="1">
    <location>
        <begin position="15"/>
        <end position="34"/>
    </location>
</feature>
<evidence type="ECO:0000313" key="4">
    <source>
        <dbReference type="Proteomes" id="UP000827721"/>
    </source>
</evidence>
<evidence type="ECO:0000313" key="3">
    <source>
        <dbReference type="EMBL" id="KAH7573448.1"/>
    </source>
</evidence>
<dbReference type="EMBL" id="JAFEMO010000003">
    <property type="protein sequence ID" value="KAH7573448.1"/>
    <property type="molecule type" value="Genomic_DNA"/>
</dbReference>
<keyword evidence="2" id="KW-0472">Membrane</keyword>
<accession>A0ABQ8I9X6</accession>
<feature type="region of interest" description="Disordered" evidence="1">
    <location>
        <begin position="200"/>
        <end position="240"/>
    </location>
</feature>
<reference evidence="3 4" key="1">
    <citation type="submission" date="2021-02" db="EMBL/GenBank/DDBJ databases">
        <title>Plant Genome Project.</title>
        <authorList>
            <person name="Zhang R.-G."/>
        </authorList>
    </citation>
    <scope>NUCLEOTIDE SEQUENCE [LARGE SCALE GENOMIC DNA]</scope>
    <source>
        <tissue evidence="3">Leaves</tissue>
    </source>
</reference>
<evidence type="ECO:0000256" key="2">
    <source>
        <dbReference type="SAM" id="Phobius"/>
    </source>
</evidence>
<protein>
    <recommendedName>
        <fullName evidence="5">Transmembrane protein</fullName>
    </recommendedName>
</protein>
<feature type="compositionally biased region" description="Basic and acidic residues" evidence="1">
    <location>
        <begin position="75"/>
        <end position="90"/>
    </location>
</feature>
<organism evidence="3 4">
    <name type="scientific">Xanthoceras sorbifolium</name>
    <dbReference type="NCBI Taxonomy" id="99658"/>
    <lineage>
        <taxon>Eukaryota</taxon>
        <taxon>Viridiplantae</taxon>
        <taxon>Streptophyta</taxon>
        <taxon>Embryophyta</taxon>
        <taxon>Tracheophyta</taxon>
        <taxon>Spermatophyta</taxon>
        <taxon>Magnoliopsida</taxon>
        <taxon>eudicotyledons</taxon>
        <taxon>Gunneridae</taxon>
        <taxon>Pentapetalae</taxon>
        <taxon>rosids</taxon>
        <taxon>malvids</taxon>
        <taxon>Sapindales</taxon>
        <taxon>Sapindaceae</taxon>
        <taxon>Xanthoceroideae</taxon>
        <taxon>Xanthoceras</taxon>
    </lineage>
</organism>
<evidence type="ECO:0008006" key="5">
    <source>
        <dbReference type="Google" id="ProtNLM"/>
    </source>
</evidence>
<keyword evidence="4" id="KW-1185">Reference proteome</keyword>
<gene>
    <name evidence="3" type="ORF">JRO89_XS03G0150600</name>
</gene>
<proteinExistence type="predicted"/>
<feature type="transmembrane region" description="Helical" evidence="2">
    <location>
        <begin position="156"/>
        <end position="176"/>
    </location>
</feature>
<sequence>MDHIVPAERNYEVDLESGCTVSEERSSEETSPGVRKQAKALIAIVCSRFVDGSIKGEERVGLCGNVSNVNGDSMENVKVEENKDDEGKKAVKEKRRKSSNKKAPKPPKPPRGPSLDAADQKLIREISELAMLKRARVERMRALKKMKAAKQSSSSSNLLATVFTMIFCLVIIFQGMSSSGTPVSFQGSPMSTGATEGGLISVQFSGNPSIDPNGPGSGSPNLVEQVAGSDPREKLNRAAG</sequence>
<feature type="compositionally biased region" description="Basic and acidic residues" evidence="1">
    <location>
        <begin position="230"/>
        <end position="240"/>
    </location>
</feature>
<feature type="region of interest" description="Disordered" evidence="1">
    <location>
        <begin position="71"/>
        <end position="118"/>
    </location>
</feature>
<dbReference type="Proteomes" id="UP000827721">
    <property type="component" value="Unassembled WGS sequence"/>
</dbReference>
<evidence type="ECO:0000256" key="1">
    <source>
        <dbReference type="SAM" id="MobiDB-lite"/>
    </source>
</evidence>
<dbReference type="PANTHER" id="PTHR34188:SF20">
    <property type="entry name" value="PROTEIN, PUTATIVE-RELATED"/>
    <property type="match status" value="1"/>
</dbReference>
<name>A0ABQ8I9X6_9ROSI</name>
<feature type="compositionally biased region" description="Basic residues" evidence="1">
    <location>
        <begin position="91"/>
        <end position="105"/>
    </location>
</feature>
<dbReference type="PANTHER" id="PTHR34188">
    <property type="entry name" value="OS01G0299500 PROTEIN"/>
    <property type="match status" value="1"/>
</dbReference>